<accession>A0A9W9AKF9</accession>
<dbReference type="AlphaFoldDB" id="A0A9W9AKF9"/>
<evidence type="ECO:0000313" key="4">
    <source>
        <dbReference type="Proteomes" id="UP001150238"/>
    </source>
</evidence>
<protein>
    <recommendedName>
        <fullName evidence="2">T6SS Phospholipase effector Tle1-like catalytic domain-containing protein</fullName>
    </recommendedName>
</protein>
<dbReference type="Pfam" id="PF09994">
    <property type="entry name" value="T6SS_Tle1-like_cat"/>
    <property type="match status" value="1"/>
</dbReference>
<dbReference type="InterPro" id="IPR029058">
    <property type="entry name" value="AB_hydrolase_fold"/>
</dbReference>
<evidence type="ECO:0000259" key="2">
    <source>
        <dbReference type="Pfam" id="PF09994"/>
    </source>
</evidence>
<dbReference type="SUPFAM" id="SSF53474">
    <property type="entry name" value="alpha/beta-Hydrolases"/>
    <property type="match status" value="1"/>
</dbReference>
<dbReference type="PANTHER" id="PTHR33840:SF1">
    <property type="entry name" value="TLE1 PHOSPHOLIPASE DOMAIN-CONTAINING PROTEIN"/>
    <property type="match status" value="1"/>
</dbReference>
<feature type="domain" description="T6SS Phospholipase effector Tle1-like catalytic" evidence="2">
    <location>
        <begin position="51"/>
        <end position="331"/>
    </location>
</feature>
<dbReference type="InterPro" id="IPR018712">
    <property type="entry name" value="Tle1-like_cat"/>
</dbReference>
<dbReference type="PANTHER" id="PTHR33840">
    <property type="match status" value="1"/>
</dbReference>
<name>A0A9W9AKF9_9AGAR</name>
<organism evidence="3 4">
    <name type="scientific">Lentinula lateritia</name>
    <dbReference type="NCBI Taxonomy" id="40482"/>
    <lineage>
        <taxon>Eukaryota</taxon>
        <taxon>Fungi</taxon>
        <taxon>Dikarya</taxon>
        <taxon>Basidiomycota</taxon>
        <taxon>Agaricomycotina</taxon>
        <taxon>Agaricomycetes</taxon>
        <taxon>Agaricomycetidae</taxon>
        <taxon>Agaricales</taxon>
        <taxon>Marasmiineae</taxon>
        <taxon>Omphalotaceae</taxon>
        <taxon>Lentinula</taxon>
    </lineage>
</organism>
<proteinExistence type="predicted"/>
<gene>
    <name evidence="3" type="ORF">C8J55DRAFT_452547</name>
</gene>
<reference evidence="3" key="2">
    <citation type="journal article" date="2023" name="Proc. Natl. Acad. Sci. U.S.A.">
        <title>A global phylogenomic analysis of the shiitake genus Lentinula.</title>
        <authorList>
            <person name="Sierra-Patev S."/>
            <person name="Min B."/>
            <person name="Naranjo-Ortiz M."/>
            <person name="Looney B."/>
            <person name="Konkel Z."/>
            <person name="Slot J.C."/>
            <person name="Sakamoto Y."/>
            <person name="Steenwyk J.L."/>
            <person name="Rokas A."/>
            <person name="Carro J."/>
            <person name="Camarero S."/>
            <person name="Ferreira P."/>
            <person name="Molpeceres G."/>
            <person name="Ruiz-Duenas F.J."/>
            <person name="Serrano A."/>
            <person name="Henrissat B."/>
            <person name="Drula E."/>
            <person name="Hughes K.W."/>
            <person name="Mata J.L."/>
            <person name="Ishikawa N.K."/>
            <person name="Vargas-Isla R."/>
            <person name="Ushijima S."/>
            <person name="Smith C.A."/>
            <person name="Donoghue J."/>
            <person name="Ahrendt S."/>
            <person name="Andreopoulos W."/>
            <person name="He G."/>
            <person name="LaButti K."/>
            <person name="Lipzen A."/>
            <person name="Ng V."/>
            <person name="Riley R."/>
            <person name="Sandor L."/>
            <person name="Barry K."/>
            <person name="Martinez A.T."/>
            <person name="Xiao Y."/>
            <person name="Gibbons J.G."/>
            <person name="Terashima K."/>
            <person name="Grigoriev I.V."/>
            <person name="Hibbett D."/>
        </authorList>
    </citation>
    <scope>NUCLEOTIDE SEQUENCE</scope>
    <source>
        <strain evidence="3">Sp2 HRB7682 ss15</strain>
    </source>
</reference>
<evidence type="ECO:0000256" key="1">
    <source>
        <dbReference type="SAM" id="MobiDB-lite"/>
    </source>
</evidence>
<evidence type="ECO:0000313" key="3">
    <source>
        <dbReference type="EMBL" id="KAJ4484752.1"/>
    </source>
</evidence>
<feature type="region of interest" description="Disordered" evidence="1">
    <location>
        <begin position="1"/>
        <end position="29"/>
    </location>
</feature>
<reference evidence="3" key="1">
    <citation type="submission" date="2022-08" db="EMBL/GenBank/DDBJ databases">
        <authorList>
            <consortium name="DOE Joint Genome Institute"/>
            <person name="Min B."/>
            <person name="Riley R."/>
            <person name="Sierra-Patev S."/>
            <person name="Naranjo-Ortiz M."/>
            <person name="Looney B."/>
            <person name="Konkel Z."/>
            <person name="Slot J.C."/>
            <person name="Sakamoto Y."/>
            <person name="Steenwyk J.L."/>
            <person name="Rokas A."/>
            <person name="Carro J."/>
            <person name="Camarero S."/>
            <person name="Ferreira P."/>
            <person name="Molpeceres G."/>
            <person name="Ruiz-Duenas F.J."/>
            <person name="Serrano A."/>
            <person name="Henrissat B."/>
            <person name="Drula E."/>
            <person name="Hughes K.W."/>
            <person name="Mata J.L."/>
            <person name="Ishikawa N.K."/>
            <person name="Vargas-Isla R."/>
            <person name="Ushijima S."/>
            <person name="Smith C.A."/>
            <person name="Ahrendt S."/>
            <person name="Andreopoulos W."/>
            <person name="He G."/>
            <person name="Labutti K."/>
            <person name="Lipzen A."/>
            <person name="Ng V."/>
            <person name="Sandor L."/>
            <person name="Barry K."/>
            <person name="Martinez A.T."/>
            <person name="Xiao Y."/>
            <person name="Gibbons J.G."/>
            <person name="Terashima K."/>
            <person name="Hibbett D.S."/>
            <person name="Grigoriev I.V."/>
        </authorList>
    </citation>
    <scope>NUCLEOTIDE SEQUENCE</scope>
    <source>
        <strain evidence="3">Sp2 HRB7682 ss15</strain>
    </source>
</reference>
<comment type="caution">
    <text evidence="3">The sequence shown here is derived from an EMBL/GenBank/DDBJ whole genome shotgun (WGS) entry which is preliminary data.</text>
</comment>
<dbReference type="EMBL" id="JANVFS010000011">
    <property type="protein sequence ID" value="KAJ4484752.1"/>
    <property type="molecule type" value="Genomic_DNA"/>
</dbReference>
<sequence>MQYTNTHSFIEPSSIGDEDRASTHSSLQRVMTDPDSLDAIAGPLKNGRVKKRIIVCCDGTWQDGVTTQDRLSYTNVLRLARTIEHEDFRTVPPTPQIVFYQSGIGSADNFYSEYVEGTTGDTLGDKVEEAYAFIAHNYYPGDEVFLFGFSRGAYTARMVAMFIGAIGILDRQNMDSFAGIFIAYQNLGKTTDEKEKQKLNAQLAPWNGPNSAGIRRAYAGGRDFSVKCLGVFETVGTLGLPEEITMRSPKLKRLFGFPDRLLGPHIERAYQALALNETRADFVCAKFEQKEEGRKKGQILKQYWFTGCHSDVGGGYKDHDLADISLTWMVAHVNDSLAMDMKYLGGLLDPMAPWGTQKPHDPETGIFALSIRAQRPLPTKTDDITHEKIHPSVLHQKDLYPALAQDIRDHPELIGILLPLEEEVKQNWPFNSTVAAATLKSEVPDKGPGPHPLHEHRSLSGKLAHGIAKATSSVLHKVSGDDEKEKNHKSA</sequence>
<dbReference type="Proteomes" id="UP001150238">
    <property type="component" value="Unassembled WGS sequence"/>
</dbReference>